<keyword evidence="3" id="KW-1185">Reference proteome</keyword>
<gene>
    <name evidence="2" type="ordered locus">Aaci_0244</name>
</gene>
<evidence type="ECO:0000313" key="2">
    <source>
        <dbReference type="EMBL" id="ACV57306.1"/>
    </source>
</evidence>
<sequence length="246" mass="27152">MKAARFTALAAGAAVLLAGAFLAVWEAPRVYSNPTPVPVPSSGNVVQQWWQEQHSSASTLEKVLYTSELYVEMPLVNQYTRQLTLPDFLMVQGTPSQKYADGRMTVFYVSWKSWGDAWIHDFHYHPTILRCTLWSHKATVSILPAATEHMTANPAVLANFPGVVHKLTLQPDATGAWKVADDDYTDEFKQDVGSNVDWKKLIESLPDEIAREKTQAVTQPPPRFGLPNVTGSPGGPSNEATNVSSR</sequence>
<evidence type="ECO:0000256" key="1">
    <source>
        <dbReference type="SAM" id="MobiDB-lite"/>
    </source>
</evidence>
<accession>C8WRA1</accession>
<name>C8WRA1_ALIAD</name>
<dbReference type="AlphaFoldDB" id="C8WRA1"/>
<dbReference type="Proteomes" id="UP000001917">
    <property type="component" value="Chromosome"/>
</dbReference>
<dbReference type="RefSeq" id="WP_012809681.1">
    <property type="nucleotide sequence ID" value="NC_013205.1"/>
</dbReference>
<organism evidence="2 3">
    <name type="scientific">Alicyclobacillus acidocaldarius subsp. acidocaldarius (strain ATCC 27009 / DSM 446 / BCRC 14685 / JCM 5260 / KCTC 1825 / NBRC 15652 / NCIMB 11725 / NRRL B-14509 / 104-IA)</name>
    <name type="common">Bacillus acidocaldarius</name>
    <dbReference type="NCBI Taxonomy" id="521098"/>
    <lineage>
        <taxon>Bacteria</taxon>
        <taxon>Bacillati</taxon>
        <taxon>Bacillota</taxon>
        <taxon>Bacilli</taxon>
        <taxon>Bacillales</taxon>
        <taxon>Alicyclobacillaceae</taxon>
        <taxon>Alicyclobacillus</taxon>
    </lineage>
</organism>
<reference evidence="2 3" key="2">
    <citation type="journal article" date="2010" name="Stand. Genomic Sci.">
        <title>Complete genome sequence of Alicyclobacillus acidocaldarius type strain (104-IA).</title>
        <authorList>
            <person name="Mavromatis K."/>
            <person name="Sikorski J."/>
            <person name="Lapidus A."/>
            <person name="Glavina Del Rio T."/>
            <person name="Copeland A."/>
            <person name="Tice H."/>
            <person name="Cheng J.F."/>
            <person name="Lucas S."/>
            <person name="Chen F."/>
            <person name="Nolan M."/>
            <person name="Bruce D."/>
            <person name="Goodwin L."/>
            <person name="Pitluck S."/>
            <person name="Ivanova N."/>
            <person name="Ovchinnikova G."/>
            <person name="Pati A."/>
            <person name="Chen A."/>
            <person name="Palaniappan K."/>
            <person name="Land M."/>
            <person name="Hauser L."/>
            <person name="Chang Y.J."/>
            <person name="Jeffries C.D."/>
            <person name="Chain P."/>
            <person name="Meincke L."/>
            <person name="Sims D."/>
            <person name="Chertkov O."/>
            <person name="Han C."/>
            <person name="Brettin T."/>
            <person name="Detter J.C."/>
            <person name="Wahrenburg C."/>
            <person name="Rohde M."/>
            <person name="Pukall R."/>
            <person name="Goker M."/>
            <person name="Bristow J."/>
            <person name="Eisen J.A."/>
            <person name="Markowitz V."/>
            <person name="Hugenholtz P."/>
            <person name="Klenk H.P."/>
            <person name="Kyrpides N.C."/>
        </authorList>
    </citation>
    <scope>NUCLEOTIDE SEQUENCE [LARGE SCALE GENOMIC DNA]</scope>
    <source>
        <strain evidence="3">ATCC 27009 / DSM 446 / BCRC 14685 / JCM 5260 / KCTC 1825 / NBRC 15652 / NCIMB 11725 / NRRL B-14509 / 104-IA</strain>
    </source>
</reference>
<feature type="region of interest" description="Disordered" evidence="1">
    <location>
        <begin position="212"/>
        <end position="246"/>
    </location>
</feature>
<reference evidence="3" key="1">
    <citation type="submission" date="2009-09" db="EMBL/GenBank/DDBJ databases">
        <title>The complete chromosome of Alicyclobacillus acidocaldarius subsp. acidocaldarius DSM 446.</title>
        <authorList>
            <consortium name="US DOE Joint Genome Institute (JGI-PGF)"/>
            <person name="Lucas S."/>
            <person name="Copeland A."/>
            <person name="Lapidus A."/>
            <person name="Glavina del Rio T."/>
            <person name="Dalin E."/>
            <person name="Tice H."/>
            <person name="Bruce D."/>
            <person name="Goodwin L."/>
            <person name="Pitluck S."/>
            <person name="Kyrpides N."/>
            <person name="Mavromatis K."/>
            <person name="Ivanova N."/>
            <person name="Ovchinnikova G."/>
            <person name="Chertkov O."/>
            <person name="Sims D."/>
            <person name="Brettin T."/>
            <person name="Detter J.C."/>
            <person name="Han C."/>
            <person name="Larimer F."/>
            <person name="Land M."/>
            <person name="Hauser L."/>
            <person name="Markowitz V."/>
            <person name="Cheng J.-F."/>
            <person name="Hugenholtz P."/>
            <person name="Woyke T."/>
            <person name="Wu D."/>
            <person name="Pukall R."/>
            <person name="Klenk H.-P."/>
            <person name="Eisen J.A."/>
        </authorList>
    </citation>
    <scope>NUCLEOTIDE SEQUENCE [LARGE SCALE GENOMIC DNA]</scope>
    <source>
        <strain evidence="3">ATCC 27009 / DSM 446 / BCRC 14685 / JCM 5260 / KCTC 1825 / NBRC 15652 / NCIMB 11725 / NRRL B-14509 / 104-IA</strain>
    </source>
</reference>
<protein>
    <submittedName>
        <fullName evidence="2">Uncharacterized protein</fullName>
    </submittedName>
</protein>
<proteinExistence type="predicted"/>
<dbReference type="KEGG" id="aac:Aaci_0244"/>
<dbReference type="HOGENOM" id="CLU_1127228_0_0_9"/>
<evidence type="ECO:0000313" key="3">
    <source>
        <dbReference type="Proteomes" id="UP000001917"/>
    </source>
</evidence>
<dbReference type="EMBL" id="CP001727">
    <property type="protein sequence ID" value="ACV57306.1"/>
    <property type="molecule type" value="Genomic_DNA"/>
</dbReference>